<keyword evidence="2" id="KW-0378">Hydrolase</keyword>
<evidence type="ECO:0000259" key="1">
    <source>
        <dbReference type="Pfam" id="PF02129"/>
    </source>
</evidence>
<dbReference type="GO" id="GO:0016787">
    <property type="term" value="F:hydrolase activity"/>
    <property type="evidence" value="ECO:0007669"/>
    <property type="project" value="UniProtKB-KW"/>
</dbReference>
<evidence type="ECO:0000313" key="3">
    <source>
        <dbReference type="Proteomes" id="UP000576082"/>
    </source>
</evidence>
<comment type="caution">
    <text evidence="2">The sequence shown here is derived from an EMBL/GenBank/DDBJ whole genome shotgun (WGS) entry which is preliminary data.</text>
</comment>
<reference evidence="2 3" key="1">
    <citation type="submission" date="2020-04" db="EMBL/GenBank/DDBJ databases">
        <title>Flammeovirga sp. SR4, a novel species isolated from seawater.</title>
        <authorList>
            <person name="Wang X."/>
        </authorList>
    </citation>
    <scope>NUCLEOTIDE SEQUENCE [LARGE SCALE GENOMIC DNA]</scope>
    <source>
        <strain evidence="2 3">ATCC 23126</strain>
    </source>
</reference>
<dbReference type="InterPro" id="IPR000383">
    <property type="entry name" value="Xaa-Pro-like_dom"/>
</dbReference>
<feature type="domain" description="Xaa-Pro dipeptidyl-peptidase-like" evidence="1">
    <location>
        <begin position="22"/>
        <end position="147"/>
    </location>
</feature>
<dbReference type="PANTHER" id="PTHR47751:SF1">
    <property type="entry name" value="SUPERFAMILY HYDROLASE, PUTATIVE (AFU_ORTHOLOGUE AFUA_2G16580)-RELATED"/>
    <property type="match status" value="1"/>
</dbReference>
<dbReference type="AlphaFoldDB" id="A0A7X9XDF1"/>
<name>A0A7X9XDF1_9BACT</name>
<dbReference type="PANTHER" id="PTHR47751">
    <property type="entry name" value="SUPERFAMILY HYDROLASE, PUTATIVE (AFU_ORTHOLOGUE AFUA_2G16580)-RELATED"/>
    <property type="match status" value="1"/>
</dbReference>
<organism evidence="2 3">
    <name type="scientific">Flammeovirga aprica JL-4</name>
    <dbReference type="NCBI Taxonomy" id="694437"/>
    <lineage>
        <taxon>Bacteria</taxon>
        <taxon>Pseudomonadati</taxon>
        <taxon>Bacteroidota</taxon>
        <taxon>Cytophagia</taxon>
        <taxon>Cytophagales</taxon>
        <taxon>Flammeovirgaceae</taxon>
        <taxon>Flammeovirga</taxon>
    </lineage>
</organism>
<evidence type="ECO:0000313" key="2">
    <source>
        <dbReference type="EMBL" id="NME72584.1"/>
    </source>
</evidence>
<protein>
    <submittedName>
        <fullName evidence="2">Alpha/beta hydrolase</fullName>
    </submittedName>
</protein>
<proteinExistence type="predicted"/>
<dbReference type="SUPFAM" id="SSF53474">
    <property type="entry name" value="alpha/beta-Hydrolases"/>
    <property type="match status" value="1"/>
</dbReference>
<accession>A0A7X9XDF1</accession>
<dbReference type="RefSeq" id="WP_169660770.1">
    <property type="nucleotide sequence ID" value="NZ_JABANE010000178.1"/>
</dbReference>
<dbReference type="Proteomes" id="UP000576082">
    <property type="component" value="Unassembled WGS sequence"/>
</dbReference>
<dbReference type="InterPro" id="IPR051411">
    <property type="entry name" value="Polyketide_trans_af380"/>
</dbReference>
<dbReference type="InterPro" id="IPR029058">
    <property type="entry name" value="AB_hydrolase_fold"/>
</dbReference>
<sequence length="313" mass="35442">MENLSAGKNRVYFISKTMGGDIKLAGDLFLPPKFDSNKKYPTIVFTGPFNQVKEQMGAVYGEKMSEKGYVFLAFDHQGFGDSEGAIRNYEHTGNKISGLQDAISYLRMQSFVDREKLYGLGGCAGGNTMVYTAVADKRLKKIGLVSALLAHTVMTFVAGGKRKNIDEKFLSANEAYQRYYETGEVVPFDSLDMEKPETKNSKVRDVREGYDYYMTKRAGKETNPNYSHLGPEFFHMDWSRYSAARIGKFLSTPVMTIYGSKAGSKPLSWYFHWKVNSKSKKRVSIKGATHVDLYDVDKYVNQVVTKLDEFFKK</sequence>
<dbReference type="Gene3D" id="3.40.50.1820">
    <property type="entry name" value="alpha/beta hydrolase"/>
    <property type="match status" value="1"/>
</dbReference>
<dbReference type="EMBL" id="JABANE010000178">
    <property type="protein sequence ID" value="NME72584.1"/>
    <property type="molecule type" value="Genomic_DNA"/>
</dbReference>
<gene>
    <name evidence="2" type="ORF">HHU12_31785</name>
</gene>
<keyword evidence="3" id="KW-1185">Reference proteome</keyword>
<dbReference type="Gene3D" id="1.10.10.800">
    <property type="match status" value="1"/>
</dbReference>
<dbReference type="Pfam" id="PF02129">
    <property type="entry name" value="Peptidase_S15"/>
    <property type="match status" value="1"/>
</dbReference>